<dbReference type="Proteomes" id="UP000252733">
    <property type="component" value="Unassembled WGS sequence"/>
</dbReference>
<proteinExistence type="predicted"/>
<dbReference type="PROSITE" id="PS51257">
    <property type="entry name" value="PROKAR_LIPOPROTEIN"/>
    <property type="match status" value="1"/>
</dbReference>
<reference evidence="1 2" key="1">
    <citation type="submission" date="2018-07" db="EMBL/GenBank/DDBJ databases">
        <title>Freshwater and sediment microbial communities from various areas in North America, analyzing microbe dynamics in response to fracking.</title>
        <authorList>
            <person name="Lamendella R."/>
        </authorList>
    </citation>
    <scope>NUCLEOTIDE SEQUENCE [LARGE SCALE GENOMIC DNA]</scope>
    <source>
        <strain evidence="1 2">160A</strain>
    </source>
</reference>
<evidence type="ECO:0008006" key="3">
    <source>
        <dbReference type="Google" id="ProtNLM"/>
    </source>
</evidence>
<accession>A0A368UQN5</accession>
<evidence type="ECO:0000313" key="1">
    <source>
        <dbReference type="EMBL" id="RCW31137.1"/>
    </source>
</evidence>
<dbReference type="EMBL" id="QPIZ01000019">
    <property type="protein sequence ID" value="RCW31137.1"/>
    <property type="molecule type" value="Genomic_DNA"/>
</dbReference>
<comment type="caution">
    <text evidence="1">The sequence shown here is derived from an EMBL/GenBank/DDBJ whole genome shotgun (WGS) entry which is preliminary data.</text>
</comment>
<dbReference type="AlphaFoldDB" id="A0A368UQN5"/>
<protein>
    <recommendedName>
        <fullName evidence="3">Lipoprotein</fullName>
    </recommendedName>
</protein>
<organism evidence="1 2">
    <name type="scientific">Marinilabilia salmonicolor</name>
    <dbReference type="NCBI Taxonomy" id="989"/>
    <lineage>
        <taxon>Bacteria</taxon>
        <taxon>Pseudomonadati</taxon>
        <taxon>Bacteroidota</taxon>
        <taxon>Bacteroidia</taxon>
        <taxon>Marinilabiliales</taxon>
        <taxon>Marinilabiliaceae</taxon>
        <taxon>Marinilabilia</taxon>
    </lineage>
</organism>
<gene>
    <name evidence="1" type="ORF">DFO77_119105</name>
</gene>
<sequence length="218" mass="26051">MIKRIVLIIGCSIVLFSCTKVSVELPRDSEWVYYNNEALKNRYPTHKHEYQIQVKDSLIFAKSLYSKKCEIINRNGIVIDIIPYDSIPFNIYIKREDSTKAYVWETWKYKVIYSDKSRVTELNYITRPIESLKLLSRQRPKREHRLEYTLDGKKYSMALPTTRGSSSIYNVCQYDETLFLFSAYLKIEDIEYSGARYYVFMLDLEDFTHKYFLGIKLW</sequence>
<name>A0A368UQN5_9BACT</name>
<evidence type="ECO:0000313" key="2">
    <source>
        <dbReference type="Proteomes" id="UP000252733"/>
    </source>
</evidence>
<keyword evidence="2" id="KW-1185">Reference proteome</keyword>